<feature type="signal peptide" evidence="2">
    <location>
        <begin position="1"/>
        <end position="22"/>
    </location>
</feature>
<feature type="compositionally biased region" description="Pro residues" evidence="1">
    <location>
        <begin position="30"/>
        <end position="66"/>
    </location>
</feature>
<protein>
    <recommendedName>
        <fullName evidence="5">Secreted protein</fullName>
    </recommendedName>
</protein>
<proteinExistence type="predicted"/>
<feature type="chain" id="PRO_5046672400" description="Secreted protein" evidence="2">
    <location>
        <begin position="23"/>
        <end position="314"/>
    </location>
</feature>
<evidence type="ECO:0000313" key="4">
    <source>
        <dbReference type="Proteomes" id="UP001585018"/>
    </source>
</evidence>
<name>A0ABV5DIH2_9ACTN</name>
<dbReference type="RefSeq" id="WP_360026402.1">
    <property type="nucleotide sequence ID" value="NZ_JAYMRR010000016.1"/>
</dbReference>
<feature type="region of interest" description="Disordered" evidence="1">
    <location>
        <begin position="169"/>
        <end position="264"/>
    </location>
</feature>
<evidence type="ECO:0000256" key="1">
    <source>
        <dbReference type="SAM" id="MobiDB-lite"/>
    </source>
</evidence>
<accession>A0ABV5DIH2</accession>
<reference evidence="3 4" key="1">
    <citation type="submission" date="2024-01" db="EMBL/GenBank/DDBJ databases">
        <title>Genome mining of biosynthetic gene clusters to explore secondary metabolites of Streptomyces sp.</title>
        <authorList>
            <person name="Baig A."/>
            <person name="Ajitkumar Shintre N."/>
            <person name="Kumar H."/>
            <person name="Anbarasu A."/>
            <person name="Ramaiah S."/>
        </authorList>
    </citation>
    <scope>NUCLEOTIDE SEQUENCE [LARGE SCALE GENOMIC DNA]</scope>
    <source>
        <strain evidence="3 4">A03</strain>
    </source>
</reference>
<keyword evidence="2" id="KW-0732">Signal</keyword>
<keyword evidence="4" id="KW-1185">Reference proteome</keyword>
<evidence type="ECO:0000256" key="2">
    <source>
        <dbReference type="SAM" id="SignalP"/>
    </source>
</evidence>
<organism evidence="3 4">
    <name type="scientific">Streptomyces parvulus</name>
    <dbReference type="NCBI Taxonomy" id="146923"/>
    <lineage>
        <taxon>Bacteria</taxon>
        <taxon>Bacillati</taxon>
        <taxon>Actinomycetota</taxon>
        <taxon>Actinomycetes</taxon>
        <taxon>Kitasatosporales</taxon>
        <taxon>Streptomycetaceae</taxon>
        <taxon>Streptomyces</taxon>
    </lineage>
</organism>
<dbReference type="Proteomes" id="UP001585018">
    <property type="component" value="Unassembled WGS sequence"/>
</dbReference>
<gene>
    <name evidence="3" type="ORF">VSS30_26280</name>
</gene>
<dbReference type="EMBL" id="JAYMRR010000016">
    <property type="protein sequence ID" value="MFB8752326.1"/>
    <property type="molecule type" value="Genomic_DNA"/>
</dbReference>
<feature type="compositionally biased region" description="Gly residues" evidence="1">
    <location>
        <begin position="246"/>
        <end position="256"/>
    </location>
</feature>
<comment type="caution">
    <text evidence="3">The sequence shown here is derived from an EMBL/GenBank/DDBJ whole genome shotgun (WGS) entry which is preliminary data.</text>
</comment>
<evidence type="ECO:0000313" key="3">
    <source>
        <dbReference type="EMBL" id="MFB8752326.1"/>
    </source>
</evidence>
<evidence type="ECO:0008006" key="5">
    <source>
        <dbReference type="Google" id="ProtNLM"/>
    </source>
</evidence>
<sequence>MRRTARALSVAVLSSAALGVLAVPGAADPGVPPPPPGAGEPVPPPVAEEPVPPPAADEPVPPPAADEPPATGAGRAAAQVSPADVTPGGTVTVSVSCAPTGGAAPDTLDATSPAFDEGTVALRKVRGEAASGAGPAYRGTARIVAAEDAGDAEGEGGVEDEAAVEEPEGALGEDLTVDGSCPDATGGEGDPWSATMNGPGAVAGESGTAKPACPPAASHGEAPAHGTPCPTEPPCPETADPHGEYSGAGAGAGTGAGRKPCGDVPAEHGVRAGAGGTFGDSVPALVAGGVLIAGACAAAAHRLRLRLRGEDGGR</sequence>
<feature type="region of interest" description="Disordered" evidence="1">
    <location>
        <begin position="23"/>
        <end position="88"/>
    </location>
</feature>